<dbReference type="InterPro" id="IPR000310">
    <property type="entry name" value="Orn/Lys/Arg_deCO2ase_major_dom"/>
</dbReference>
<keyword evidence="4" id="KW-0663">Pyridoxal phosphate</keyword>
<dbReference type="InterPro" id="IPR015421">
    <property type="entry name" value="PyrdxlP-dep_Trfase_major"/>
</dbReference>
<protein>
    <submittedName>
        <fullName evidence="8">Arginine/lysine/ornithine decarboxylase</fullName>
    </submittedName>
</protein>
<comment type="cofactor">
    <cofactor evidence="1">
        <name>pyridoxal 5'-phosphate</name>
        <dbReference type="ChEBI" id="CHEBI:597326"/>
    </cofactor>
</comment>
<keyword evidence="5" id="KW-0456">Lyase</keyword>
<evidence type="ECO:0000259" key="7">
    <source>
        <dbReference type="Pfam" id="PF03711"/>
    </source>
</evidence>
<evidence type="ECO:0000256" key="3">
    <source>
        <dbReference type="ARBA" id="ARBA00022793"/>
    </source>
</evidence>
<accession>A0ABU0ASV1</accession>
<dbReference type="RefSeq" id="WP_307478828.1">
    <property type="nucleotide sequence ID" value="NZ_JAUSUB010000033.1"/>
</dbReference>
<dbReference type="InterPro" id="IPR008286">
    <property type="entry name" value="Prn/Lys/Arg_de-COase_C"/>
</dbReference>
<dbReference type="PANTHER" id="PTHR43277">
    <property type="entry name" value="ARGININE DECARBOXYLASE"/>
    <property type="match status" value="1"/>
</dbReference>
<dbReference type="Gene3D" id="3.90.105.10">
    <property type="entry name" value="Molybdopterin biosynthesis moea protein, domain 2"/>
    <property type="match status" value="1"/>
</dbReference>
<feature type="domain" description="Orn/Lys/Arg decarboxylases family 1 pyridoxal-P attachment site" evidence="6">
    <location>
        <begin position="7"/>
        <end position="309"/>
    </location>
</feature>
<feature type="domain" description="Orn/Lys/Arg decarboxylase C-terminal" evidence="7">
    <location>
        <begin position="401"/>
        <end position="454"/>
    </location>
</feature>
<dbReference type="Proteomes" id="UP001238088">
    <property type="component" value="Unassembled WGS sequence"/>
</dbReference>
<dbReference type="InterPro" id="IPR015424">
    <property type="entry name" value="PyrdxlP-dep_Trfase"/>
</dbReference>
<proteinExistence type="inferred from homology"/>
<name>A0ABU0ASV1_9BACI</name>
<evidence type="ECO:0000313" key="8">
    <source>
        <dbReference type="EMBL" id="MDQ0273125.1"/>
    </source>
</evidence>
<evidence type="ECO:0000256" key="2">
    <source>
        <dbReference type="ARBA" id="ARBA00010671"/>
    </source>
</evidence>
<evidence type="ECO:0000256" key="1">
    <source>
        <dbReference type="ARBA" id="ARBA00001933"/>
    </source>
</evidence>
<dbReference type="SUPFAM" id="SSF55904">
    <property type="entry name" value="Ornithine decarboxylase C-terminal domain"/>
    <property type="match status" value="1"/>
</dbReference>
<evidence type="ECO:0000256" key="4">
    <source>
        <dbReference type="ARBA" id="ARBA00022898"/>
    </source>
</evidence>
<dbReference type="SUPFAM" id="SSF53383">
    <property type="entry name" value="PLP-dependent transferases"/>
    <property type="match status" value="1"/>
</dbReference>
<evidence type="ECO:0000256" key="5">
    <source>
        <dbReference type="ARBA" id="ARBA00023239"/>
    </source>
</evidence>
<keyword evidence="9" id="KW-1185">Reference proteome</keyword>
<dbReference type="InterPro" id="IPR036633">
    <property type="entry name" value="Prn/Lys/Arg_de-COase_C_sf"/>
</dbReference>
<dbReference type="Pfam" id="PF03711">
    <property type="entry name" value="OKR_DC_1_C"/>
    <property type="match status" value="1"/>
</dbReference>
<comment type="similarity">
    <text evidence="2">Belongs to the Orn/Lys/Arg decarboxylase class-I family.</text>
</comment>
<sequence>MNQTNIPLLQQLFKHRVKRPISFHVPGHKNGMVVPAPARHHFSEFLSLDVTELSGLDDLHSPEGVIAEAEELLAQLYQVQKSYFLVNGSTVGNLAMILAAVGEGDTVLVQRNCHKSIINGLSLAKANPVFLAPEYDEEWGVAGGVSCDLVEEALMKYPHAKALILTYPNYYGMVYPLEEMIAKAHEKGIPVLVDEAHGAHFYGSEIFPPSAVELKADIVIQSAHKTLPAMTMGAYLHMNSTIVAKERVEHYLRILQSSSPSYPIMASLDFARSYLASFSNEDGKALMQTINHFRDQLDSIKGISVLRYANQMGDPLKITIQSNTALTGFDLQRLLEERSIFTELADPFNVLMVFPLVKKGEFYPFEEVLRCIKDNMKRQEMYGDKEIKKRHISHHAKITTLSRTDRKEVKTVKIDEACGKICAQLILPYPPGIPLLFPGEIITKEHIQHLHELLQAGARFQDVLDLQRGLINIYQ</sequence>
<evidence type="ECO:0000313" key="9">
    <source>
        <dbReference type="Proteomes" id="UP001238088"/>
    </source>
</evidence>
<keyword evidence="3" id="KW-0210">Decarboxylase</keyword>
<dbReference type="CDD" id="cd00615">
    <property type="entry name" value="Orn_deC_like"/>
    <property type="match status" value="1"/>
</dbReference>
<dbReference type="PANTHER" id="PTHR43277:SF3">
    <property type="entry name" value="DECARBOXYLASE, PUTATIVE-RELATED"/>
    <property type="match status" value="1"/>
</dbReference>
<reference evidence="8 9" key="1">
    <citation type="submission" date="2023-07" db="EMBL/GenBank/DDBJ databases">
        <title>Genomic Encyclopedia of Type Strains, Phase IV (KMG-IV): sequencing the most valuable type-strain genomes for metagenomic binning, comparative biology and taxonomic classification.</title>
        <authorList>
            <person name="Goeker M."/>
        </authorList>
    </citation>
    <scope>NUCLEOTIDE SEQUENCE [LARGE SCALE GENOMIC DNA]</scope>
    <source>
        <strain evidence="8 9">DSM 23494</strain>
    </source>
</reference>
<comment type="caution">
    <text evidence="8">The sequence shown here is derived from an EMBL/GenBank/DDBJ whole genome shotgun (WGS) entry which is preliminary data.</text>
</comment>
<evidence type="ECO:0000259" key="6">
    <source>
        <dbReference type="Pfam" id="PF01276"/>
    </source>
</evidence>
<dbReference type="Pfam" id="PF01276">
    <property type="entry name" value="OKR_DC_1"/>
    <property type="match status" value="1"/>
</dbReference>
<dbReference type="EMBL" id="JAUSUB010000033">
    <property type="protein sequence ID" value="MDQ0273125.1"/>
    <property type="molecule type" value="Genomic_DNA"/>
</dbReference>
<gene>
    <name evidence="8" type="ORF">J2S17_005043</name>
</gene>
<organism evidence="8 9">
    <name type="scientific">Cytobacillus purgationiresistens</name>
    <dbReference type="NCBI Taxonomy" id="863449"/>
    <lineage>
        <taxon>Bacteria</taxon>
        <taxon>Bacillati</taxon>
        <taxon>Bacillota</taxon>
        <taxon>Bacilli</taxon>
        <taxon>Bacillales</taxon>
        <taxon>Bacillaceae</taxon>
        <taxon>Cytobacillus</taxon>
    </lineage>
</organism>
<dbReference type="InterPro" id="IPR052357">
    <property type="entry name" value="Orn_Lys_Arg_decarboxylase-I"/>
</dbReference>
<dbReference type="Gene3D" id="3.40.640.10">
    <property type="entry name" value="Type I PLP-dependent aspartate aminotransferase-like (Major domain)"/>
    <property type="match status" value="1"/>
</dbReference>